<feature type="compositionally biased region" description="Acidic residues" evidence="4">
    <location>
        <begin position="792"/>
        <end position="813"/>
    </location>
</feature>
<feature type="compositionally biased region" description="Basic and acidic residues" evidence="4">
    <location>
        <begin position="1029"/>
        <end position="1042"/>
    </location>
</feature>
<dbReference type="EMBL" id="FNPC01000007">
    <property type="protein sequence ID" value="SDY62901.1"/>
    <property type="molecule type" value="Genomic_DNA"/>
</dbReference>
<sequence>MNFETLTLSNFQSYDELEIEFGEGLTLIYGPNGAGKSTIARALYTTLYPYRGRNRIGAHELVDLIQDGKNSASSELIFSVGDERYQITVDIDRKSDGGARASAEMTTLGTGETYCEKSTEIEEKVTQLLGMNYEAFANSTYAQQTELNRLIEASPGDREEILDNLLGLTAPDDYEEDINEVSKSVEDWLEDKRSRLSTVRDDIEEFEADDPKATLQTKTEKIEDLEGRIEELEGGIEEARERLRDIEDDIDEHRERRSELDDLTSQRDEVESTIDDLQSDIEELEEKIRLCDEDIEEHRSRIADFDDEVDDFDLTDEQAAHEAVGHYEDEYDDVNSTVEQKRASVESAEDEVERLEDELGDLRDELDDAESRRESREAEVEDAEQALEDAETILDERRTERDEVLRDYLDATLDDVDDPEEAVRDRMDDLRGEKSDLQTERETKRDRRSRLADEISDAEDELTDARERRKDIRQSLEGDVDDPEKAFEAAVERADEAASTLGFSVTAEDIDTVFTGRLPEQLEGALDDHRSAAEDLADAREMVGRTTARVDDLRSLAEGEWPLDGGEIGVAHDYGDHIDRLEAEQSEARSAADTAGDDLDNAKVHLDRVQAVAEALFEAASFRALADVATEIAELEATIDSTREERADLKAKIEALTEEIDGLEDEIEAGDSALDDIEGVEDAAEEVEEAERELEDAREELTDVEDEIAGLESDITDKRTELDEARDAVEAAEVALAAAEDELASVESARDVAREARDAHNEIETLESDREGYRDRRDDKREQIESEHDDLQEIESEIEELEKELGDTTEEELQERKEEIEGVVDDLEGQLETARGKRDDARDAKTKAEDRLDRLRDKRDQKTDLEEKIQWAKSILDDFEAITDTYDEVQTRMRERVLDRLKHHTNKVFRDLYQNSTYEAVDIDEDYDLRLVSGSDTARDPHKASGGEGVLVTIALRAGVYRVLADQAEGRDDRLPPFILDEPTNHLDESHIDQLEEAVDSIRDWNVPQVFVVDRYEGLVQDADHRIHVEMDDGDGGSKVETDPEVGDGPESAEAGGD</sequence>
<dbReference type="InterPro" id="IPR038729">
    <property type="entry name" value="Rad50/SbcC_AAA"/>
</dbReference>
<dbReference type="Pfam" id="PF13476">
    <property type="entry name" value="AAA_23"/>
    <property type="match status" value="1"/>
</dbReference>
<evidence type="ECO:0000256" key="4">
    <source>
        <dbReference type="SAM" id="MobiDB-lite"/>
    </source>
</evidence>
<keyword evidence="6" id="KW-0540">Nuclease</keyword>
<feature type="compositionally biased region" description="Basic and acidic residues" evidence="4">
    <location>
        <begin position="748"/>
        <end position="791"/>
    </location>
</feature>
<dbReference type="SUPFAM" id="SSF57997">
    <property type="entry name" value="Tropomyosin"/>
    <property type="match status" value="1"/>
</dbReference>
<dbReference type="PANTHER" id="PTHR32114:SF2">
    <property type="entry name" value="ABC TRANSPORTER ABCH.3"/>
    <property type="match status" value="1"/>
</dbReference>
<comment type="similarity">
    <text evidence="2">Belongs to the Sph1/Sph2 family.</text>
</comment>
<dbReference type="RefSeq" id="WP_092733584.1">
    <property type="nucleotide sequence ID" value="NZ_FNPC01000007.1"/>
</dbReference>
<evidence type="ECO:0000256" key="2">
    <source>
        <dbReference type="ARBA" id="ARBA00049666"/>
    </source>
</evidence>
<feature type="region of interest" description="Disordered" evidence="4">
    <location>
        <begin position="1029"/>
        <end position="1058"/>
    </location>
</feature>
<protein>
    <submittedName>
        <fullName evidence="6">DNA repair exonuclease SbcCD ATPase subunit</fullName>
    </submittedName>
</protein>
<dbReference type="Gene3D" id="3.40.50.300">
    <property type="entry name" value="P-loop containing nucleotide triphosphate hydrolases"/>
    <property type="match status" value="2"/>
</dbReference>
<feature type="compositionally biased region" description="Basic and acidic residues" evidence="4">
    <location>
        <begin position="463"/>
        <end position="476"/>
    </location>
</feature>
<evidence type="ECO:0000256" key="1">
    <source>
        <dbReference type="ARBA" id="ARBA00023054"/>
    </source>
</evidence>
<accession>A0A1H3LET9</accession>
<feature type="compositionally biased region" description="Basic and acidic residues" evidence="4">
    <location>
        <begin position="394"/>
        <end position="409"/>
    </location>
</feature>
<evidence type="ECO:0000256" key="3">
    <source>
        <dbReference type="SAM" id="Coils"/>
    </source>
</evidence>
<evidence type="ECO:0000313" key="6">
    <source>
        <dbReference type="EMBL" id="SDY62901.1"/>
    </source>
</evidence>
<organism evidence="6 7">
    <name type="scientific">Halopenitus persicus</name>
    <dbReference type="NCBI Taxonomy" id="1048396"/>
    <lineage>
        <taxon>Archaea</taxon>
        <taxon>Methanobacteriati</taxon>
        <taxon>Methanobacteriota</taxon>
        <taxon>Stenosarchaea group</taxon>
        <taxon>Halobacteria</taxon>
        <taxon>Halobacteriales</taxon>
        <taxon>Haloferacaceae</taxon>
        <taxon>Halopenitus</taxon>
    </lineage>
</organism>
<evidence type="ECO:0000313" key="7">
    <source>
        <dbReference type="Proteomes" id="UP000199079"/>
    </source>
</evidence>
<feature type="coiled-coil region" evidence="3">
    <location>
        <begin position="189"/>
        <end position="301"/>
    </location>
</feature>
<feature type="compositionally biased region" description="Basic and acidic residues" evidence="4">
    <location>
        <begin position="369"/>
        <end position="378"/>
    </location>
</feature>
<dbReference type="PANTHER" id="PTHR32114">
    <property type="entry name" value="ABC TRANSPORTER ABCH.3"/>
    <property type="match status" value="1"/>
</dbReference>
<keyword evidence="6" id="KW-0378">Hydrolase</keyword>
<keyword evidence="7" id="KW-1185">Reference proteome</keyword>
<gene>
    <name evidence="6" type="ORF">SAMN05216564_10752</name>
</gene>
<proteinExistence type="inferred from homology"/>
<dbReference type="GO" id="GO:0004527">
    <property type="term" value="F:exonuclease activity"/>
    <property type="evidence" value="ECO:0007669"/>
    <property type="project" value="UniProtKB-KW"/>
</dbReference>
<reference evidence="7" key="1">
    <citation type="submission" date="2016-10" db="EMBL/GenBank/DDBJ databases">
        <authorList>
            <person name="Varghese N."/>
            <person name="Submissions S."/>
        </authorList>
    </citation>
    <scope>NUCLEOTIDE SEQUENCE [LARGE SCALE GENOMIC DNA]</scope>
    <source>
        <strain evidence="7">DC30,IBRC 10041,KCTC 4046</strain>
    </source>
</reference>
<dbReference type="GO" id="GO:0016887">
    <property type="term" value="F:ATP hydrolysis activity"/>
    <property type="evidence" value="ECO:0007669"/>
    <property type="project" value="InterPro"/>
</dbReference>
<name>A0A1H3LET9_9EURY</name>
<feature type="compositionally biased region" description="Basic and acidic residues" evidence="4">
    <location>
        <begin position="421"/>
        <end position="453"/>
    </location>
</feature>
<dbReference type="SUPFAM" id="SSF52540">
    <property type="entry name" value="P-loop containing nucleoside triphosphate hydrolases"/>
    <property type="match status" value="2"/>
</dbReference>
<feature type="domain" description="Rad50/SbcC-type AAA" evidence="5">
    <location>
        <begin position="6"/>
        <end position="288"/>
    </location>
</feature>
<evidence type="ECO:0000259" key="5">
    <source>
        <dbReference type="Pfam" id="PF13476"/>
    </source>
</evidence>
<dbReference type="InterPro" id="IPR027417">
    <property type="entry name" value="P-loop_NTPase"/>
</dbReference>
<keyword evidence="6" id="KW-0269">Exonuclease</keyword>
<feature type="region of interest" description="Disordered" evidence="4">
    <location>
        <begin position="326"/>
        <end position="484"/>
    </location>
</feature>
<dbReference type="OrthoDB" id="25344at2157"/>
<dbReference type="Pfam" id="PF13558">
    <property type="entry name" value="SbcC_Walker_B"/>
    <property type="match status" value="1"/>
</dbReference>
<dbReference type="Gene3D" id="1.10.287.1490">
    <property type="match status" value="2"/>
</dbReference>
<dbReference type="Proteomes" id="UP000199079">
    <property type="component" value="Unassembled WGS sequence"/>
</dbReference>
<feature type="compositionally biased region" description="Acidic residues" evidence="4">
    <location>
        <begin position="347"/>
        <end position="368"/>
    </location>
</feature>
<feature type="compositionally biased region" description="Basic and acidic residues" evidence="4">
    <location>
        <begin position="834"/>
        <end position="850"/>
    </location>
</feature>
<feature type="compositionally biased region" description="Acidic residues" evidence="4">
    <location>
        <begin position="379"/>
        <end position="393"/>
    </location>
</feature>
<feature type="region of interest" description="Disordered" evidence="4">
    <location>
        <begin position="741"/>
        <end position="850"/>
    </location>
</feature>
<dbReference type="AlphaFoldDB" id="A0A1H3LET9"/>
<dbReference type="GO" id="GO:0006302">
    <property type="term" value="P:double-strand break repair"/>
    <property type="evidence" value="ECO:0007669"/>
    <property type="project" value="InterPro"/>
</dbReference>
<keyword evidence="1 3" id="KW-0175">Coiled coil</keyword>